<evidence type="ECO:0000256" key="5">
    <source>
        <dbReference type="ARBA" id="ARBA00022989"/>
    </source>
</evidence>
<keyword evidence="3 8" id="KW-0812">Transmembrane</keyword>
<evidence type="ECO:0000256" key="7">
    <source>
        <dbReference type="ARBA" id="ARBA00023180"/>
    </source>
</evidence>
<dbReference type="PANTHER" id="PTHR28607:SF4">
    <property type="entry name" value="TRANSMEMBRANE PROTEIN"/>
    <property type="match status" value="1"/>
</dbReference>
<evidence type="ECO:0000256" key="1">
    <source>
        <dbReference type="ARBA" id="ARBA00004479"/>
    </source>
</evidence>
<evidence type="ECO:0000256" key="3">
    <source>
        <dbReference type="ARBA" id="ARBA00022692"/>
    </source>
</evidence>
<evidence type="ECO:0000256" key="8">
    <source>
        <dbReference type="SAM" id="Phobius"/>
    </source>
</evidence>
<keyword evidence="7" id="KW-0325">Glycoprotein</keyword>
<dbReference type="PANTHER" id="PTHR28607">
    <property type="entry name" value="EXPRESSED PROTEIN"/>
    <property type="match status" value="1"/>
</dbReference>
<keyword evidence="5 8" id="KW-1133">Transmembrane helix</keyword>
<evidence type="ECO:0000256" key="2">
    <source>
        <dbReference type="ARBA" id="ARBA00006986"/>
    </source>
</evidence>
<dbReference type="Pfam" id="PF06679">
    <property type="entry name" value="DUF1180"/>
    <property type="match status" value="1"/>
</dbReference>
<evidence type="ECO:0000313" key="10">
    <source>
        <dbReference type="EMBL" id="KAB0803966.1"/>
    </source>
</evidence>
<comment type="subcellular location">
    <subcellularLocation>
        <location evidence="1">Membrane</location>
        <topology evidence="1">Single-pass type I membrane protein</topology>
    </subcellularLocation>
</comment>
<accession>A0A5N4B323</accession>
<feature type="chain" id="PRO_5024334695" evidence="9">
    <location>
        <begin position="22"/>
        <end position="185"/>
    </location>
</feature>
<evidence type="ECO:0000313" key="11">
    <source>
        <dbReference type="Proteomes" id="UP000327044"/>
    </source>
</evidence>
<organism evidence="10 11">
    <name type="scientific">Photinus pyralis</name>
    <name type="common">Common eastern firefly</name>
    <name type="synonym">Lampyris pyralis</name>
    <dbReference type="NCBI Taxonomy" id="7054"/>
    <lineage>
        <taxon>Eukaryota</taxon>
        <taxon>Metazoa</taxon>
        <taxon>Ecdysozoa</taxon>
        <taxon>Arthropoda</taxon>
        <taxon>Hexapoda</taxon>
        <taxon>Insecta</taxon>
        <taxon>Pterygota</taxon>
        <taxon>Neoptera</taxon>
        <taxon>Endopterygota</taxon>
        <taxon>Coleoptera</taxon>
        <taxon>Polyphaga</taxon>
        <taxon>Elateriformia</taxon>
        <taxon>Elateroidea</taxon>
        <taxon>Lampyridae</taxon>
        <taxon>Lampyrinae</taxon>
        <taxon>Photinus</taxon>
    </lineage>
</organism>
<dbReference type="OrthoDB" id="5917722at2759"/>
<dbReference type="EMBL" id="VVIM01000001">
    <property type="protein sequence ID" value="KAB0803966.1"/>
    <property type="molecule type" value="Genomic_DNA"/>
</dbReference>
<evidence type="ECO:0000256" key="6">
    <source>
        <dbReference type="ARBA" id="ARBA00023136"/>
    </source>
</evidence>
<keyword evidence="4 9" id="KW-0732">Signal</keyword>
<name>A0A5N4B323_PHOPY</name>
<feature type="transmembrane region" description="Helical" evidence="8">
    <location>
        <begin position="113"/>
        <end position="134"/>
    </location>
</feature>
<comment type="similarity">
    <text evidence="2">Belongs to the FAM174 family.</text>
</comment>
<feature type="signal peptide" evidence="9">
    <location>
        <begin position="1"/>
        <end position="21"/>
    </location>
</feature>
<evidence type="ECO:0000256" key="4">
    <source>
        <dbReference type="ARBA" id="ARBA00022729"/>
    </source>
</evidence>
<keyword evidence="6 8" id="KW-0472">Membrane</keyword>
<evidence type="ECO:0000256" key="9">
    <source>
        <dbReference type="SAM" id="SignalP"/>
    </source>
</evidence>
<dbReference type="InterPro" id="IPR009565">
    <property type="entry name" value="FAM174-like"/>
</dbReference>
<proteinExistence type="inferred from homology"/>
<sequence>MLVWIILTICLDLTFNTSVYAIKYQSMGHEQGPGNSNAAPVQEISVNLDEQVAKPSVKVNEKVPNANSNEIAKNVEDTKNSKTKDVVDHKNEESSTVTTNVKKYSKDLLQSGALLRGFYVFIGLSAVVVFYFVYRSYRLRNGAQAPSTVRKYGVTARRSDLEMRRLELDDDDDDTIFEINQNVNR</sequence>
<dbReference type="AlphaFoldDB" id="A0A5N4B323"/>
<keyword evidence="11" id="KW-1185">Reference proteome</keyword>
<dbReference type="Proteomes" id="UP000327044">
    <property type="component" value="Unassembled WGS sequence"/>
</dbReference>
<dbReference type="GO" id="GO:0016020">
    <property type="term" value="C:membrane"/>
    <property type="evidence" value="ECO:0007669"/>
    <property type="project" value="UniProtKB-SubCell"/>
</dbReference>
<comment type="caution">
    <text evidence="10">The sequence shown here is derived from an EMBL/GenBank/DDBJ whole genome shotgun (WGS) entry which is preliminary data.</text>
</comment>
<gene>
    <name evidence="10" type="ORF">PPYR_00936</name>
</gene>
<dbReference type="InParanoid" id="A0A5N4B323"/>
<reference evidence="10 11" key="1">
    <citation type="journal article" date="2018" name="Elife">
        <title>Firefly genomes illuminate parallel origins of bioluminescence in beetles.</title>
        <authorList>
            <person name="Fallon T.R."/>
            <person name="Lower S.E."/>
            <person name="Chang C.H."/>
            <person name="Bessho-Uehara M."/>
            <person name="Martin G.J."/>
            <person name="Bewick A.J."/>
            <person name="Behringer M."/>
            <person name="Debat H.J."/>
            <person name="Wong I."/>
            <person name="Day J.C."/>
            <person name="Suvorov A."/>
            <person name="Silva C.J."/>
            <person name="Stanger-Hall K.F."/>
            <person name="Hall D.W."/>
            <person name="Schmitz R.J."/>
            <person name="Nelson D.R."/>
            <person name="Lewis S.M."/>
            <person name="Shigenobu S."/>
            <person name="Bybee S.M."/>
            <person name="Larracuente A.M."/>
            <person name="Oba Y."/>
            <person name="Weng J.K."/>
        </authorList>
    </citation>
    <scope>NUCLEOTIDE SEQUENCE [LARGE SCALE GENOMIC DNA]</scope>
    <source>
        <strain evidence="10">1611_PpyrPB1</strain>
        <tissue evidence="10">Whole body</tissue>
    </source>
</reference>
<protein>
    <submittedName>
        <fullName evidence="10">Uncharacterized protein</fullName>
    </submittedName>
</protein>